<gene>
    <name evidence="9" type="ORF">L2A60_13475</name>
</gene>
<name>A0ABS9E024_9PROT</name>
<comment type="subcellular location">
    <subcellularLocation>
        <location evidence="1">Cell membrane</location>
        <topology evidence="1">Multi-pass membrane protein</topology>
    </subcellularLocation>
</comment>
<comment type="similarity">
    <text evidence="2">Belongs to the AmiS/UreI family.</text>
</comment>
<evidence type="ECO:0000256" key="1">
    <source>
        <dbReference type="ARBA" id="ARBA00004651"/>
    </source>
</evidence>
<evidence type="ECO:0000256" key="5">
    <source>
        <dbReference type="ARBA" id="ARBA00022692"/>
    </source>
</evidence>
<evidence type="ECO:0000256" key="4">
    <source>
        <dbReference type="ARBA" id="ARBA00022475"/>
    </source>
</evidence>
<keyword evidence="10" id="KW-1185">Reference proteome</keyword>
<keyword evidence="4" id="KW-1003">Cell membrane</keyword>
<sequence>MLLGLVLFWVGAVLCLNGLWLLGRIGDREIPIINTFVGLLTLAVALYSAFGPGADPATVKSAALICLFSFTYIWVAWNRWNNSDGRGLGWFCLFVAITTVPVFIQGFVQAATIWDYWLSLCWLSWCVLWFLFFLNLALGRSSLAKPTGVICVLQGIYTCWVPGYLLLTGAMPGAH</sequence>
<feature type="transmembrane region" description="Helical" evidence="8">
    <location>
        <begin position="6"/>
        <end position="23"/>
    </location>
</feature>
<dbReference type="RefSeq" id="WP_235704948.1">
    <property type="nucleotide sequence ID" value="NZ_JAKGBZ010000028.1"/>
</dbReference>
<keyword evidence="5 8" id="KW-0812">Transmembrane</keyword>
<keyword evidence="6 8" id="KW-1133">Transmembrane helix</keyword>
<dbReference type="Gene3D" id="1.25.40.600">
    <property type="match status" value="1"/>
</dbReference>
<dbReference type="InterPro" id="IPR003211">
    <property type="entry name" value="AmiSUreI_transpt"/>
</dbReference>
<evidence type="ECO:0000256" key="3">
    <source>
        <dbReference type="ARBA" id="ARBA00022448"/>
    </source>
</evidence>
<feature type="transmembrane region" description="Helical" evidence="8">
    <location>
        <begin position="87"/>
        <end position="104"/>
    </location>
</feature>
<dbReference type="EMBL" id="JAKGBZ010000028">
    <property type="protein sequence ID" value="MCF3947688.1"/>
    <property type="molecule type" value="Genomic_DNA"/>
</dbReference>
<organism evidence="9 10">
    <name type="scientific">Acidiphilium iwatense</name>
    <dbReference type="NCBI Taxonomy" id="768198"/>
    <lineage>
        <taxon>Bacteria</taxon>
        <taxon>Pseudomonadati</taxon>
        <taxon>Pseudomonadota</taxon>
        <taxon>Alphaproteobacteria</taxon>
        <taxon>Acetobacterales</taxon>
        <taxon>Acidocellaceae</taxon>
        <taxon>Acidiphilium</taxon>
    </lineage>
</organism>
<dbReference type="CDD" id="cd13747">
    <property type="entry name" value="UreI_AmiS_like_1"/>
    <property type="match status" value="1"/>
</dbReference>
<feature type="transmembrane region" description="Helical" evidence="8">
    <location>
        <begin position="62"/>
        <end position="80"/>
    </location>
</feature>
<proteinExistence type="inferred from homology"/>
<feature type="transmembrane region" description="Helical" evidence="8">
    <location>
        <begin position="30"/>
        <end position="50"/>
    </location>
</feature>
<feature type="transmembrane region" description="Helical" evidence="8">
    <location>
        <begin position="116"/>
        <end position="137"/>
    </location>
</feature>
<evidence type="ECO:0000313" key="10">
    <source>
        <dbReference type="Proteomes" id="UP001521209"/>
    </source>
</evidence>
<feature type="transmembrane region" description="Helical" evidence="8">
    <location>
        <begin position="149"/>
        <end position="167"/>
    </location>
</feature>
<keyword evidence="3" id="KW-0813">Transport</keyword>
<evidence type="ECO:0000256" key="8">
    <source>
        <dbReference type="SAM" id="Phobius"/>
    </source>
</evidence>
<reference evidence="9 10" key="1">
    <citation type="submission" date="2022-01" db="EMBL/GenBank/DDBJ databases">
        <authorList>
            <person name="Won M."/>
            <person name="Kim S.-J."/>
            <person name="Kwon S.-W."/>
        </authorList>
    </citation>
    <scope>NUCLEOTIDE SEQUENCE [LARGE SCALE GENOMIC DNA]</scope>
    <source>
        <strain evidence="9 10">KCTC 23505</strain>
    </source>
</reference>
<evidence type="ECO:0000256" key="6">
    <source>
        <dbReference type="ARBA" id="ARBA00022989"/>
    </source>
</evidence>
<dbReference type="Proteomes" id="UP001521209">
    <property type="component" value="Unassembled WGS sequence"/>
</dbReference>
<evidence type="ECO:0000313" key="9">
    <source>
        <dbReference type="EMBL" id="MCF3947688.1"/>
    </source>
</evidence>
<keyword evidence="7 8" id="KW-0472">Membrane</keyword>
<evidence type="ECO:0000256" key="2">
    <source>
        <dbReference type="ARBA" id="ARBA00010068"/>
    </source>
</evidence>
<comment type="caution">
    <text evidence="9">The sequence shown here is derived from an EMBL/GenBank/DDBJ whole genome shotgun (WGS) entry which is preliminary data.</text>
</comment>
<protein>
    <submittedName>
        <fullName evidence="9">AmiS/UreI family transporter</fullName>
    </submittedName>
</protein>
<accession>A0ABS9E024</accession>
<dbReference type="Pfam" id="PF02293">
    <property type="entry name" value="AmiS_UreI"/>
    <property type="match status" value="1"/>
</dbReference>
<dbReference type="InterPro" id="IPR038523">
    <property type="entry name" value="AmiSUreI_transpt_sf"/>
</dbReference>
<evidence type="ECO:0000256" key="7">
    <source>
        <dbReference type="ARBA" id="ARBA00023136"/>
    </source>
</evidence>